<organism evidence="2 3">
    <name type="scientific">Hanseniaspora valbyensis NRRL Y-1626</name>
    <dbReference type="NCBI Taxonomy" id="766949"/>
    <lineage>
        <taxon>Eukaryota</taxon>
        <taxon>Fungi</taxon>
        <taxon>Dikarya</taxon>
        <taxon>Ascomycota</taxon>
        <taxon>Saccharomycotina</taxon>
        <taxon>Saccharomycetes</taxon>
        <taxon>Saccharomycodales</taxon>
        <taxon>Saccharomycodaceae</taxon>
        <taxon>Hanseniaspora</taxon>
    </lineage>
</organism>
<evidence type="ECO:0000313" key="2">
    <source>
        <dbReference type="EMBL" id="OBA27660.1"/>
    </source>
</evidence>
<gene>
    <name evidence="2" type="ORF">HANVADRAFT_1533</name>
</gene>
<protein>
    <submittedName>
        <fullName evidence="2">Uncharacterized protein</fullName>
    </submittedName>
</protein>
<dbReference type="Gene3D" id="6.10.280.160">
    <property type="entry name" value="Mediator of RNA polymerase II transcription subunit 22"/>
    <property type="match status" value="1"/>
</dbReference>
<dbReference type="Proteomes" id="UP000092321">
    <property type="component" value="Unassembled WGS sequence"/>
</dbReference>
<accession>A0A1B7TG11</accession>
<name>A0A1B7TG11_9ASCO</name>
<dbReference type="AlphaFoldDB" id="A0A1B7TG11"/>
<dbReference type="EMBL" id="LXPE01000007">
    <property type="protein sequence ID" value="OBA27660.1"/>
    <property type="molecule type" value="Genomic_DNA"/>
</dbReference>
<reference evidence="3" key="1">
    <citation type="journal article" date="2016" name="Proc. Natl. Acad. Sci. U.S.A.">
        <title>Comparative genomics of biotechnologically important yeasts.</title>
        <authorList>
            <person name="Riley R."/>
            <person name="Haridas S."/>
            <person name="Wolfe K.H."/>
            <person name="Lopes M.R."/>
            <person name="Hittinger C.T."/>
            <person name="Goeker M."/>
            <person name="Salamov A.A."/>
            <person name="Wisecaver J.H."/>
            <person name="Long T.M."/>
            <person name="Calvey C.H."/>
            <person name="Aerts A.L."/>
            <person name="Barry K.W."/>
            <person name="Choi C."/>
            <person name="Clum A."/>
            <person name="Coughlan A.Y."/>
            <person name="Deshpande S."/>
            <person name="Douglass A.P."/>
            <person name="Hanson S.J."/>
            <person name="Klenk H.-P."/>
            <person name="LaButti K.M."/>
            <person name="Lapidus A."/>
            <person name="Lindquist E.A."/>
            <person name="Lipzen A.M."/>
            <person name="Meier-Kolthoff J.P."/>
            <person name="Ohm R.A."/>
            <person name="Otillar R.P."/>
            <person name="Pangilinan J.L."/>
            <person name="Peng Y."/>
            <person name="Rokas A."/>
            <person name="Rosa C.A."/>
            <person name="Scheuner C."/>
            <person name="Sibirny A.A."/>
            <person name="Slot J.C."/>
            <person name="Stielow J.B."/>
            <person name="Sun H."/>
            <person name="Kurtzman C.P."/>
            <person name="Blackwell M."/>
            <person name="Grigoriev I.V."/>
            <person name="Jeffries T.W."/>
        </authorList>
    </citation>
    <scope>NUCLEOTIDE SEQUENCE [LARGE SCALE GENOMIC DNA]</scope>
    <source>
        <strain evidence="3">NRRL Y-1626</strain>
    </source>
</reference>
<sequence>MSEIERVDKIAAKLIHSFEEILKYTQLNNTPELVKNNTFKADDDTDEDYNDDSFEGYSDDEMEGEEGNAGNSHNNDITTRNLLRNINAKRHEISSIDSIEQVHVVHKHSKNVVKSLQELLLITRQLKESWILEYNAGNKSIITEEQLQKATEENITNKEYLKIYLKMNSIDSIPFSTEKCTAINENLLKFDKFASFKNLLPVTDYTSSYENFLFVVDKIGCHDITIGDPAFILYHSILNSVLSTNIATEYSYFKDAAVYVPDPMTLQQFLDLHSIDFPGPWWKTFLTWYPHTIASAMTGNIFDSPDYSHSIEILPNAELPKFNPISCKLIQRIRHDCSNWVC</sequence>
<feature type="compositionally biased region" description="Acidic residues" evidence="1">
    <location>
        <begin position="43"/>
        <end position="66"/>
    </location>
</feature>
<comment type="caution">
    <text evidence="2">The sequence shown here is derived from an EMBL/GenBank/DDBJ whole genome shotgun (WGS) entry which is preliminary data.</text>
</comment>
<evidence type="ECO:0000256" key="1">
    <source>
        <dbReference type="SAM" id="MobiDB-lite"/>
    </source>
</evidence>
<feature type="region of interest" description="Disordered" evidence="1">
    <location>
        <begin position="36"/>
        <end position="76"/>
    </location>
</feature>
<evidence type="ECO:0000313" key="3">
    <source>
        <dbReference type="Proteomes" id="UP000092321"/>
    </source>
</evidence>
<keyword evidence="3" id="KW-1185">Reference proteome</keyword>
<dbReference type="OrthoDB" id="203279at2759"/>
<proteinExistence type="predicted"/>